<evidence type="ECO:0000313" key="3">
    <source>
        <dbReference type="Proteomes" id="UP001234178"/>
    </source>
</evidence>
<organism evidence="2 3">
    <name type="scientific">Daphnia magna</name>
    <dbReference type="NCBI Taxonomy" id="35525"/>
    <lineage>
        <taxon>Eukaryota</taxon>
        <taxon>Metazoa</taxon>
        <taxon>Ecdysozoa</taxon>
        <taxon>Arthropoda</taxon>
        <taxon>Crustacea</taxon>
        <taxon>Branchiopoda</taxon>
        <taxon>Diplostraca</taxon>
        <taxon>Cladocera</taxon>
        <taxon>Anomopoda</taxon>
        <taxon>Daphniidae</taxon>
        <taxon>Daphnia</taxon>
    </lineage>
</organism>
<reference evidence="2 3" key="1">
    <citation type="journal article" date="2023" name="Nucleic Acids Res.">
        <title>The hologenome of Daphnia magna reveals possible DNA methylation and microbiome-mediated evolution of the host genome.</title>
        <authorList>
            <person name="Chaturvedi A."/>
            <person name="Li X."/>
            <person name="Dhandapani V."/>
            <person name="Marshall H."/>
            <person name="Kissane S."/>
            <person name="Cuenca-Cambronero M."/>
            <person name="Asole G."/>
            <person name="Calvet F."/>
            <person name="Ruiz-Romero M."/>
            <person name="Marangio P."/>
            <person name="Guigo R."/>
            <person name="Rago D."/>
            <person name="Mirbahai L."/>
            <person name="Eastwood N."/>
            <person name="Colbourne J.K."/>
            <person name="Zhou J."/>
            <person name="Mallon E."/>
            <person name="Orsini L."/>
        </authorList>
    </citation>
    <scope>NUCLEOTIDE SEQUENCE [LARGE SCALE GENOMIC DNA]</scope>
    <source>
        <strain evidence="2">LRV0_1</strain>
    </source>
</reference>
<protein>
    <submittedName>
        <fullName evidence="2">Uncharacterized protein</fullName>
    </submittedName>
</protein>
<dbReference type="Proteomes" id="UP001234178">
    <property type="component" value="Unassembled WGS sequence"/>
</dbReference>
<evidence type="ECO:0000313" key="2">
    <source>
        <dbReference type="EMBL" id="KAK4003730.1"/>
    </source>
</evidence>
<dbReference type="EMBL" id="JAOYFB010000001">
    <property type="protein sequence ID" value="KAK4003730.1"/>
    <property type="molecule type" value="Genomic_DNA"/>
</dbReference>
<comment type="caution">
    <text evidence="2">The sequence shown here is derived from an EMBL/GenBank/DDBJ whole genome shotgun (WGS) entry which is preliminary data.</text>
</comment>
<keyword evidence="3" id="KW-1185">Reference proteome</keyword>
<evidence type="ECO:0000256" key="1">
    <source>
        <dbReference type="SAM" id="MobiDB-lite"/>
    </source>
</evidence>
<feature type="compositionally biased region" description="Basic and acidic residues" evidence="1">
    <location>
        <begin position="40"/>
        <end position="65"/>
    </location>
</feature>
<feature type="region of interest" description="Disordered" evidence="1">
    <location>
        <begin position="40"/>
        <end position="77"/>
    </location>
</feature>
<name>A0ABQ9YTE7_9CRUS</name>
<proteinExistence type="predicted"/>
<accession>A0ABQ9YTE7</accession>
<gene>
    <name evidence="2" type="ORF">OUZ56_005485</name>
</gene>
<sequence length="133" mass="15374">MKRQRCRELHCGECVSENASRHTEKCIAPCKKVHRDLGCHRSESPRSVSESRRDDRYLKEGEKGRPPVPSINHKSSQVDRALNHPFCGRICNKKEKRPNIFVFRTSICEQSKITISESSSFFLKYNDHCGNRA</sequence>